<sequence>MNGVSCFTQSRRETETLHCGEFVATEAWLRWKRDKEIDTLVVNSLQTSTPQTTERSLTFDVRSARIRRTFGGVGFRTWNPPIPKSRLTTVVKATLEKEIEKQGNPSVSTEQRRRHYGLHPPWGGRGSRAFEEGEAGTANLYGCIIKPDCDMDNPLAQKELMSVYKLLFFTDGQR</sequence>
<dbReference type="AlphaFoldDB" id="A0A4Y2B4B1"/>
<accession>A0A4Y2B4B1</accession>
<gene>
    <name evidence="2" type="ORF">AVEN_96102_1</name>
</gene>
<keyword evidence="3" id="KW-1185">Reference proteome</keyword>
<comment type="caution">
    <text evidence="2">The sequence shown here is derived from an EMBL/GenBank/DDBJ whole genome shotgun (WGS) entry which is preliminary data.</text>
</comment>
<feature type="region of interest" description="Disordered" evidence="1">
    <location>
        <begin position="100"/>
        <end position="126"/>
    </location>
</feature>
<organism evidence="2 3">
    <name type="scientific">Araneus ventricosus</name>
    <name type="common">Orbweaver spider</name>
    <name type="synonym">Epeira ventricosa</name>
    <dbReference type="NCBI Taxonomy" id="182803"/>
    <lineage>
        <taxon>Eukaryota</taxon>
        <taxon>Metazoa</taxon>
        <taxon>Ecdysozoa</taxon>
        <taxon>Arthropoda</taxon>
        <taxon>Chelicerata</taxon>
        <taxon>Arachnida</taxon>
        <taxon>Araneae</taxon>
        <taxon>Araneomorphae</taxon>
        <taxon>Entelegynae</taxon>
        <taxon>Araneoidea</taxon>
        <taxon>Araneidae</taxon>
        <taxon>Araneus</taxon>
    </lineage>
</organism>
<name>A0A4Y2B4B1_ARAVE</name>
<dbReference type="EMBL" id="BGPR01000050">
    <property type="protein sequence ID" value="GBL86883.1"/>
    <property type="molecule type" value="Genomic_DNA"/>
</dbReference>
<proteinExistence type="predicted"/>
<dbReference type="Proteomes" id="UP000499080">
    <property type="component" value="Unassembled WGS sequence"/>
</dbReference>
<evidence type="ECO:0000313" key="3">
    <source>
        <dbReference type="Proteomes" id="UP000499080"/>
    </source>
</evidence>
<reference evidence="2 3" key="1">
    <citation type="journal article" date="2019" name="Sci. Rep.">
        <title>Orb-weaving spider Araneus ventricosus genome elucidates the spidroin gene catalogue.</title>
        <authorList>
            <person name="Kono N."/>
            <person name="Nakamura H."/>
            <person name="Ohtoshi R."/>
            <person name="Moran D.A.P."/>
            <person name="Shinohara A."/>
            <person name="Yoshida Y."/>
            <person name="Fujiwara M."/>
            <person name="Mori M."/>
            <person name="Tomita M."/>
            <person name="Arakawa K."/>
        </authorList>
    </citation>
    <scope>NUCLEOTIDE SEQUENCE [LARGE SCALE GENOMIC DNA]</scope>
</reference>
<evidence type="ECO:0000313" key="2">
    <source>
        <dbReference type="EMBL" id="GBL86883.1"/>
    </source>
</evidence>
<protein>
    <submittedName>
        <fullName evidence="2">Uncharacterized protein</fullName>
    </submittedName>
</protein>
<evidence type="ECO:0000256" key="1">
    <source>
        <dbReference type="SAM" id="MobiDB-lite"/>
    </source>
</evidence>